<dbReference type="InterPro" id="IPR029787">
    <property type="entry name" value="Nucleotide_cyclase"/>
</dbReference>
<dbReference type="Gene3D" id="3.30.70.270">
    <property type="match status" value="1"/>
</dbReference>
<dbReference type="SUPFAM" id="SSF55073">
    <property type="entry name" value="Nucleotide cyclase"/>
    <property type="match status" value="1"/>
</dbReference>
<protein>
    <submittedName>
        <fullName evidence="3">GGDEF domain-containing protein</fullName>
        <ecNumber evidence="3">2.7.7.65</ecNumber>
    </submittedName>
</protein>
<evidence type="ECO:0000313" key="4">
    <source>
        <dbReference type="Proteomes" id="UP001596113"/>
    </source>
</evidence>
<keyword evidence="4" id="KW-1185">Reference proteome</keyword>
<gene>
    <name evidence="3" type="ORF">ACFPOF_09515</name>
</gene>
<keyword evidence="1" id="KW-0472">Membrane</keyword>
<dbReference type="CDD" id="cd01949">
    <property type="entry name" value="GGDEF"/>
    <property type="match status" value="1"/>
</dbReference>
<feature type="transmembrane region" description="Helical" evidence="1">
    <location>
        <begin position="301"/>
        <end position="319"/>
    </location>
</feature>
<accession>A0ABW0HPJ1</accession>
<feature type="transmembrane region" description="Helical" evidence="1">
    <location>
        <begin position="7"/>
        <end position="30"/>
    </location>
</feature>
<proteinExistence type="predicted"/>
<dbReference type="Pfam" id="PF00990">
    <property type="entry name" value="GGDEF"/>
    <property type="match status" value="1"/>
</dbReference>
<dbReference type="EC" id="2.7.7.65" evidence="3"/>
<evidence type="ECO:0000259" key="2">
    <source>
        <dbReference type="PROSITE" id="PS50887"/>
    </source>
</evidence>
<keyword evidence="3" id="KW-0808">Transferase</keyword>
<organism evidence="3 4">
    <name type="scientific">Cohnella soli</name>
    <dbReference type="NCBI Taxonomy" id="425005"/>
    <lineage>
        <taxon>Bacteria</taxon>
        <taxon>Bacillati</taxon>
        <taxon>Bacillota</taxon>
        <taxon>Bacilli</taxon>
        <taxon>Bacillales</taxon>
        <taxon>Paenibacillaceae</taxon>
        <taxon>Cohnella</taxon>
    </lineage>
</organism>
<feature type="domain" description="GGDEF" evidence="2">
    <location>
        <begin position="357"/>
        <end position="492"/>
    </location>
</feature>
<comment type="caution">
    <text evidence="3">The sequence shown here is derived from an EMBL/GenBank/DDBJ whole genome shotgun (WGS) entry which is preliminary data.</text>
</comment>
<dbReference type="InterPro" id="IPR052163">
    <property type="entry name" value="DGC-Regulatory_Protein"/>
</dbReference>
<dbReference type="GO" id="GO:0052621">
    <property type="term" value="F:diguanylate cyclase activity"/>
    <property type="evidence" value="ECO:0007669"/>
    <property type="project" value="UniProtKB-EC"/>
</dbReference>
<keyword evidence="3" id="KW-0548">Nucleotidyltransferase</keyword>
<dbReference type="SMART" id="SM00267">
    <property type="entry name" value="GGDEF"/>
    <property type="match status" value="1"/>
</dbReference>
<reference evidence="4" key="1">
    <citation type="journal article" date="2019" name="Int. J. Syst. Evol. Microbiol.">
        <title>The Global Catalogue of Microorganisms (GCM) 10K type strain sequencing project: providing services to taxonomists for standard genome sequencing and annotation.</title>
        <authorList>
            <consortium name="The Broad Institute Genomics Platform"/>
            <consortium name="The Broad Institute Genome Sequencing Center for Infectious Disease"/>
            <person name="Wu L."/>
            <person name="Ma J."/>
        </authorList>
    </citation>
    <scope>NUCLEOTIDE SEQUENCE [LARGE SCALE GENOMIC DNA]</scope>
    <source>
        <strain evidence="4">CGMCC 1.18575</strain>
    </source>
</reference>
<dbReference type="PANTHER" id="PTHR46663">
    <property type="entry name" value="DIGUANYLATE CYCLASE DGCT-RELATED"/>
    <property type="match status" value="1"/>
</dbReference>
<dbReference type="RefSeq" id="WP_378131925.1">
    <property type="nucleotide sequence ID" value="NZ_JBHSMI010000019.1"/>
</dbReference>
<dbReference type="NCBIfam" id="TIGR00254">
    <property type="entry name" value="GGDEF"/>
    <property type="match status" value="1"/>
</dbReference>
<dbReference type="PANTHER" id="PTHR46663:SF2">
    <property type="entry name" value="GGDEF DOMAIN-CONTAINING PROTEIN"/>
    <property type="match status" value="1"/>
</dbReference>
<dbReference type="EMBL" id="JBHSMI010000019">
    <property type="protein sequence ID" value="MFC5402981.1"/>
    <property type="molecule type" value="Genomic_DNA"/>
</dbReference>
<dbReference type="Proteomes" id="UP001596113">
    <property type="component" value="Unassembled WGS sequence"/>
</dbReference>
<dbReference type="PROSITE" id="PS50887">
    <property type="entry name" value="GGDEF"/>
    <property type="match status" value="1"/>
</dbReference>
<keyword evidence="1" id="KW-0812">Transmembrane</keyword>
<sequence length="494" mass="55898">MRYRFGMILTITMIVFAIAVSLLFSITSYLKLRDQAIQNNREQVRQNELIANNALETIEKAYNAFGSNIVAEMKKRSYYLLDLYDQQPDFGKWNLDALEHQLSFDIYIIDSSNVIRYSNLEADIGLDFHECCPTFSGILDARRESGTFYYDGVDVQQKTGELKKYSYIATRDHKYLIELGYSLEQGTIFNEFNFFDVIAQFVKQSPSIDEINVLSADGTYYGTSGKHELKISPVGRPFFERALRSGQATEYKGEWGNEPATYRYVQYHSQYDQGATKIKVLEIISNENGLQAILAKEKKAFFNQLIIMIVVAIGISYVLSKWVARPLYYAFHDSLTGLKNRAAFDNLLESALARTKGFTALMMIDLDNFKLVNDAMGHDEGDILLKNAAQCILRGVDRKKGIKARWGGDEFVVAIPHVSQEEAERVASRIIESITELVSREVRLAGGSVGVSIGIALYPVHGEDKETLLKKADIALYAAKEQGKNQYLTYRSQA</sequence>
<dbReference type="InterPro" id="IPR000160">
    <property type="entry name" value="GGDEF_dom"/>
</dbReference>
<evidence type="ECO:0000256" key="1">
    <source>
        <dbReference type="SAM" id="Phobius"/>
    </source>
</evidence>
<dbReference type="InterPro" id="IPR043128">
    <property type="entry name" value="Rev_trsase/Diguanyl_cyclase"/>
</dbReference>
<keyword evidence="1" id="KW-1133">Transmembrane helix</keyword>
<evidence type="ECO:0000313" key="3">
    <source>
        <dbReference type="EMBL" id="MFC5402981.1"/>
    </source>
</evidence>
<name>A0ABW0HPJ1_9BACL</name>